<evidence type="ECO:0000256" key="1">
    <source>
        <dbReference type="SAM" id="Coils"/>
    </source>
</evidence>
<dbReference type="SMART" id="SM01214">
    <property type="entry name" value="Fmp27_GFWDK"/>
    <property type="match status" value="1"/>
</dbReference>
<feature type="region of interest" description="Disordered" evidence="2">
    <location>
        <begin position="2373"/>
        <end position="2409"/>
    </location>
</feature>
<evidence type="ECO:0000259" key="3">
    <source>
        <dbReference type="SMART" id="SM01214"/>
    </source>
</evidence>
<dbReference type="PANTHER" id="PTHR15678:SF6">
    <property type="entry name" value="BRIDGE-LIKE LIPID TRANSFER PROTEIN FAMILY MEMBER 2"/>
    <property type="match status" value="1"/>
</dbReference>
<feature type="compositionally biased region" description="Basic and acidic residues" evidence="2">
    <location>
        <begin position="2283"/>
        <end position="2302"/>
    </location>
</feature>
<reference evidence="4 5" key="1">
    <citation type="journal article" date="2021" name="Commun. Biol.">
        <title>The genome of Shorea leprosula (Dipterocarpaceae) highlights the ecological relevance of drought in aseasonal tropical rainforests.</title>
        <authorList>
            <person name="Ng K.K.S."/>
            <person name="Kobayashi M.J."/>
            <person name="Fawcett J.A."/>
            <person name="Hatakeyama M."/>
            <person name="Paape T."/>
            <person name="Ng C.H."/>
            <person name="Ang C.C."/>
            <person name="Tnah L.H."/>
            <person name="Lee C.T."/>
            <person name="Nishiyama T."/>
            <person name="Sese J."/>
            <person name="O'Brien M.J."/>
            <person name="Copetti D."/>
            <person name="Mohd Noor M.I."/>
            <person name="Ong R.C."/>
            <person name="Putra M."/>
            <person name="Sireger I.Z."/>
            <person name="Indrioko S."/>
            <person name="Kosugi Y."/>
            <person name="Izuno A."/>
            <person name="Isagi Y."/>
            <person name="Lee S.L."/>
            <person name="Shimizu K.K."/>
        </authorList>
    </citation>
    <scope>NUCLEOTIDE SEQUENCE [LARGE SCALE GENOMIC DNA]</scope>
    <source>
        <strain evidence="4">214</strain>
    </source>
</reference>
<feature type="compositionally biased region" description="Basic and acidic residues" evidence="2">
    <location>
        <begin position="1638"/>
        <end position="1649"/>
    </location>
</feature>
<name>A0AAV5L8I3_9ROSI</name>
<feature type="region of interest" description="Disordered" evidence="2">
    <location>
        <begin position="1"/>
        <end position="23"/>
    </location>
</feature>
<dbReference type="PANTHER" id="PTHR15678">
    <property type="entry name" value="ANTIGEN MLAA-22-RELATED"/>
    <property type="match status" value="1"/>
</dbReference>
<feature type="compositionally biased region" description="Basic residues" evidence="2">
    <location>
        <begin position="12"/>
        <end position="23"/>
    </location>
</feature>
<gene>
    <name evidence="4" type="ORF">SLEP1_g42048</name>
</gene>
<evidence type="ECO:0000313" key="4">
    <source>
        <dbReference type="EMBL" id="GKV33550.1"/>
    </source>
</evidence>
<protein>
    <recommendedName>
        <fullName evidence="3">FMP27/BLTP2/Hobbit GFWDK motif-containing RBG unit domain-containing protein</fullName>
    </recommendedName>
</protein>
<evidence type="ECO:0000313" key="5">
    <source>
        <dbReference type="Proteomes" id="UP001054252"/>
    </source>
</evidence>
<evidence type="ECO:0000256" key="2">
    <source>
        <dbReference type="SAM" id="MobiDB-lite"/>
    </source>
</evidence>
<feature type="region of interest" description="Disordered" evidence="2">
    <location>
        <begin position="1624"/>
        <end position="1708"/>
    </location>
</feature>
<feature type="compositionally biased region" description="Low complexity" evidence="2">
    <location>
        <begin position="2494"/>
        <end position="2506"/>
    </location>
</feature>
<feature type="region of interest" description="Disordered" evidence="2">
    <location>
        <begin position="2255"/>
        <end position="2302"/>
    </location>
</feature>
<organism evidence="4 5">
    <name type="scientific">Rubroshorea leprosula</name>
    <dbReference type="NCBI Taxonomy" id="152421"/>
    <lineage>
        <taxon>Eukaryota</taxon>
        <taxon>Viridiplantae</taxon>
        <taxon>Streptophyta</taxon>
        <taxon>Embryophyta</taxon>
        <taxon>Tracheophyta</taxon>
        <taxon>Spermatophyta</taxon>
        <taxon>Magnoliopsida</taxon>
        <taxon>eudicotyledons</taxon>
        <taxon>Gunneridae</taxon>
        <taxon>Pentapetalae</taxon>
        <taxon>rosids</taxon>
        <taxon>malvids</taxon>
        <taxon>Malvales</taxon>
        <taxon>Dipterocarpaceae</taxon>
        <taxon>Rubroshorea</taxon>
    </lineage>
</organism>
<dbReference type="EMBL" id="BPVZ01000101">
    <property type="protein sequence ID" value="GKV33550.1"/>
    <property type="molecule type" value="Genomic_DNA"/>
</dbReference>
<dbReference type="InterPro" id="IPR045167">
    <property type="entry name" value="Hobbit"/>
</dbReference>
<feature type="coiled-coil region" evidence="1">
    <location>
        <begin position="1922"/>
        <end position="1949"/>
    </location>
</feature>
<feature type="domain" description="FMP27/BLTP2/Hobbit GFWDK motif-containing RBG unit" evidence="3">
    <location>
        <begin position="1055"/>
        <end position="1202"/>
    </location>
</feature>
<dbReference type="Pfam" id="PF10344">
    <property type="entry name" value="Hobbit"/>
    <property type="match status" value="1"/>
</dbReference>
<feature type="compositionally biased region" description="Polar residues" evidence="2">
    <location>
        <begin position="1658"/>
        <end position="1675"/>
    </location>
</feature>
<keyword evidence="1" id="KW-0175">Coiled coil</keyword>
<feature type="compositionally biased region" description="Basic and acidic residues" evidence="2">
    <location>
        <begin position="2265"/>
        <end position="2276"/>
    </location>
</feature>
<feature type="compositionally biased region" description="Basic residues" evidence="2">
    <location>
        <begin position="2483"/>
        <end position="2492"/>
    </location>
</feature>
<sequence length="2530" mass="283640">MRSSSKSLPKDKSRKPHSSGRGRGKWMVVANMARFLSVSITDMVVKTPKATVEVKELRVDISKDGGSKPSLFFKLNILPIFVHIGEQQLSCDQTSILNSGGCISTIQAPSSMTERPSAPFSCEEFSLSCEFGHDREAGLAIQNVDINCGEISLCLNEELLLKKKKSSDVSSQTDKMGSTVNSAAVNNPQKNQAAVLALSKYTSLFPEKICFNLPKLNLEFTHRELDIVVESNIMGIQLKTIKSRSSEDGGESTRLDVQLDFSEIHFLREAGTSIIEILKVDVFSFVYIPTQPISPIRAEIDVKLGGTQCNIIISRLEPWLCMQSSKKKSMVLQEEASTIEKPKSSESKAFMWTCNVSAPEMTIMLYSINGLPLYHGCSQSSHVYANNISSAGTTVHMELGELNLYMADEYQECPKESLFRVESNSGSLLHVAKVSLDWGKKDMDSSDDAINKCKLALSVDVTGMGIYFTFKRVESLIVTAMSFQALLKPLSASKKSTQNRAGHASKSSGKGTRLLKFNLERCSINFCGDTCLENTVVADPKRVNYGSQGGRVIISVSADGTPRYANIMSTVSDECKRLKYLVSLDIFHFSLCVNKEKQSTQLELERARSIYQEYLEEDRPCKKVALFDIQNAKFVQRSGGHKEIAVCSLFSATNITVRWEPDVHLSLFELGLRLKLLVHNLKLEGLGKKQMDELSCIQEEPKKESTMLESGNFEKHKKKESIFAVDVEMLTISAEVGDGVEAMVQVQSIFSENARIGVLLEGLMLSFCGAQIFKSSRMQISRIPSTSSSSSDAKGAAGTIWDWRVQALDVHICMPYRLQLRAIDDAIEEMLRALKLVTAAQAKLIFPMKKESSKMKKPNSMKFGRVRFCIRKLTADIEEEPMQGWLDEHYQLMKNEACELAVRLKLLDGFFSANQCPKIDEAIDSTCERKVLYDGIDMDVQDPSAIQKLKEDIYRQSFRSYYQACQKLVESEGSGACREGFQAGFKPSTARTSLLSVSATDFDLTLTRIDGGEDGMIEVVKKLDPVARNNDIPFSRLYGSNILLNTGTLAVLLRNYTFPLFSATCGKCEGRVVLAQQATSFQPQVYQDVYIGKWRKVQMLRSASGTTPPMKTYTDLPIHFQKAEVSYGVGYEPVFADISYAFTVALRRAHLSRRGPEVPQPPKKEKSLPWWDEMRNYIHGNITLFFSEAKWYILATTDPYEKVNKLQVTSASMEIQQSDGRVYLSAKDFKIYLSSLESLINNSSLKLPAGLCGAFLEAPVFTVEVLMEWDCESGNPMNHYLFSLPVEGKPREKVYDPFRSTSLSLQWNFSLRPLPLVSEKQSPPTSVADCTVLEGANFGSQRYDNMSNALPTVNLGAHDMAWIIKFWSLNFLPPHKLRTFSRWPRFGVPRIPRSGNLSLDRVMTEFMLRFDVTPTCIKHMPLDDDDPAKGLTFTMTKLKYERYLSRGKQKYTFECLRGPLDLVYQGIDLHMPKAFLNKEDCSSVAKLVQMARKSSQAAPIERVSSGKSNSVGGCTEKHRDDGFLLSSDYFTIRRQAPKADPARLLAWQEAGRKNIEMTYVRSEFENGSDSDEHPISDLDDDEGYNVLIADNCQRVFVYGLKLLWTIENRDAVWSWVGGLSKAFEPSKPSPSRQYMQRKLHEEKQQHNESEMPQEDTSKSTSISEGMLSSSQNVETSGSHSSPSHSVKKENSSIAVVAPSTNENVNDSEEEGTRHFMVNVMQPQFNLHSEEANGRFLLAAGSGRVLARSFHSVLQVGSEMIEQALGTGTAQIPETAPEMTWKRMELSVMLEHVQAHVAPTDVDPGAGLQWLPKIRKSSPKVKRTGALLERVFMPCDMYFRYTRHKGGTPDLKVKPLKELTFNSHNITASMTSRQFQVMLDVLTNLLFARLPKPRKSSLSFPGEDDEDIGEEADEVVPDGVEEVELAKIALEQKEQERKLLHRDIKKLSVHCDSSSDFSPEKEADLWMITCGKSLLVQGLKKELINAQKARKEASASLRVALQKAAHLRLMEKEKNKSPSYAMRISVQINKVVWSMLQDGKPFAETEINDMIYDFDRDYKDVGVAQFTTKYCVVRNCMPNAKSDTLLAPWNPPPEWGKKVMLRVDAKQGAPKDGNSTLELFQVEIYPLKIHLTETMYRMMWEYLFPEEEQDSLRRQEVWKVSTTVGARRGKKGSIDASAPTKEFEASSKTGAAASSSSSVTSQHAIAESAQALKSQNMISSSGPELRRTSSFDRTWEETVAESIANELVLQVNSSNKSGSLIEQQEESSKNKLKDSKPVKSGRPSNEEKKLGKSNEEKKSARPRKMVEFHNIKISQVELSVTYEGSRFVVNDLKLLMDTFHHVGFTGTWRRLFSRVKKHIIWGVLKSVTGMQGKKFKDKANTQKEPSATAVPDSDLNLSDNDQSGKPDPYPMIFLKRPNDGAGDGFVTSIRGLFNTQRRKAKAFVLRTMRGEENDFTGEWSDSDAEFSPFTRQLTITKARKLIRRHTKKLRSRKGSSSQQIDSLPSSPMVMEGTPFESDSSSGSSPYEDFHE</sequence>
<feature type="region of interest" description="Disordered" evidence="2">
    <location>
        <begin position="2167"/>
        <end position="2198"/>
    </location>
</feature>
<keyword evidence="5" id="KW-1185">Reference proteome</keyword>
<feature type="region of interest" description="Disordered" evidence="2">
    <location>
        <begin position="2483"/>
        <end position="2530"/>
    </location>
</feature>
<comment type="caution">
    <text evidence="4">The sequence shown here is derived from an EMBL/GenBank/DDBJ whole genome shotgun (WGS) entry which is preliminary data.</text>
</comment>
<dbReference type="Proteomes" id="UP001054252">
    <property type="component" value="Unassembled WGS sequence"/>
</dbReference>
<accession>A0AAV5L8I3</accession>
<proteinExistence type="predicted"/>
<feature type="compositionally biased region" description="Low complexity" evidence="2">
    <location>
        <begin position="2185"/>
        <end position="2198"/>
    </location>
</feature>
<dbReference type="InterPro" id="IPR019441">
    <property type="entry name" value="FMP27/BLTP2/Hobbit_GFWDK_RBG"/>
</dbReference>
<feature type="compositionally biased region" description="Low complexity" evidence="2">
    <location>
        <begin position="2391"/>
        <end position="2400"/>
    </location>
</feature>